<feature type="domain" description="4Fe-4S ferredoxin-type" evidence="13">
    <location>
        <begin position="507"/>
        <end position="536"/>
    </location>
</feature>
<dbReference type="SUPFAM" id="SSF54862">
    <property type="entry name" value="4Fe-4S ferredoxins"/>
    <property type="match status" value="1"/>
</dbReference>
<evidence type="ECO:0000313" key="14">
    <source>
        <dbReference type="EMBL" id="MEN3067980.1"/>
    </source>
</evidence>
<organism evidence="14 15">
    <name type="scientific">Uliginosibacterium sediminicola</name>
    <dbReference type="NCBI Taxonomy" id="2024550"/>
    <lineage>
        <taxon>Bacteria</taxon>
        <taxon>Pseudomonadati</taxon>
        <taxon>Pseudomonadota</taxon>
        <taxon>Betaproteobacteria</taxon>
        <taxon>Rhodocyclales</taxon>
        <taxon>Zoogloeaceae</taxon>
        <taxon>Uliginosibacterium</taxon>
    </lineage>
</organism>
<keyword evidence="9 12" id="KW-0408">Iron</keyword>
<evidence type="ECO:0000256" key="3">
    <source>
        <dbReference type="ARBA" id="ARBA00022448"/>
    </source>
</evidence>
<sequence length="547" mass="59422">MERESMEFDVLIVGGGPSGLAAAIRLKQLAAAAAREISVCLIEKGSELGAHILSGAVIDPKGLSELLPDWQAQGAPLTTPVTEDRFMFLSREGSFRVPDFALLPALRNHGNYIGSLGQLVRWLGEQAEALGVEIYPGFAGSEVLYDEDDRVIGVATGDMGRLHDGSEGPNFQRGMALLARYTLFAEGCRGQLGKQLEAHFNLRAGVDPQTYGLGIKELWEVPAAQHQPGLVMHTAGWPLSNDTYGGSFLYHYGENRVAVGFVLGLGYSNPHLSAFEEFQRYKTHPVIRPHLQGGKRLAYGARALAAGGLQSLPKLTFPGGALIGDDAGFLHAARIKGTHTAIKSGMLAAEAAFAAIGADRRQDELSAYPAAFRNSWLHAELRSTRNFKPWMSKGLVCGTLAFGIEQKLFGGKAPWTLHNHADHSQLKPAAQSKPIDYPKPDGVLSFDRLSSVFLSNTHHEEDQPCHLQLRNPAVPIGINYEQFDAPEQRYCPAGVYEIVRDGQPTAPRLQINAQNCVHCKSCDIKDPTQNITWVSPQGGEGPIYSEM</sequence>
<dbReference type="InterPro" id="IPR036188">
    <property type="entry name" value="FAD/NAD-bd_sf"/>
</dbReference>
<dbReference type="GO" id="GO:0004174">
    <property type="term" value="F:electron-transferring-flavoprotein dehydrogenase activity"/>
    <property type="evidence" value="ECO:0007669"/>
    <property type="project" value="UniProtKB-EC"/>
</dbReference>
<comment type="caution">
    <text evidence="14">The sequence shown here is derived from an EMBL/GenBank/DDBJ whole genome shotgun (WGS) entry which is preliminary data.</text>
</comment>
<dbReference type="Gene3D" id="3.30.9.90">
    <property type="match status" value="1"/>
</dbReference>
<evidence type="ECO:0000256" key="8">
    <source>
        <dbReference type="ARBA" id="ARBA00023002"/>
    </source>
</evidence>
<keyword evidence="5 12" id="KW-0479">Metal-binding</keyword>
<dbReference type="Proteomes" id="UP001410394">
    <property type="component" value="Unassembled WGS sequence"/>
</dbReference>
<keyword evidence="8 12" id="KW-0560">Oxidoreductase</keyword>
<dbReference type="EC" id="1.5.5.1" evidence="12"/>
<accession>A0ABU9YW94</accession>
<evidence type="ECO:0000256" key="4">
    <source>
        <dbReference type="ARBA" id="ARBA00022630"/>
    </source>
</evidence>
<keyword evidence="3 12" id="KW-0813">Transport</keyword>
<dbReference type="Gene3D" id="3.30.70.20">
    <property type="match status" value="1"/>
</dbReference>
<evidence type="ECO:0000256" key="10">
    <source>
        <dbReference type="ARBA" id="ARBA00023014"/>
    </source>
</evidence>
<dbReference type="RefSeq" id="WP_345918743.1">
    <property type="nucleotide sequence ID" value="NZ_JBDIVE010000002.1"/>
</dbReference>
<dbReference type="SUPFAM" id="SSF54373">
    <property type="entry name" value="FAD-linked reductases, C-terminal domain"/>
    <property type="match status" value="1"/>
</dbReference>
<comment type="cofactor">
    <cofactor evidence="1 12">
        <name>FAD</name>
        <dbReference type="ChEBI" id="CHEBI:57692"/>
    </cofactor>
</comment>
<reference evidence="14 15" key="1">
    <citation type="journal article" date="2018" name="Int. J. Syst. Evol. Microbiol.">
        <title>Uliginosibacterium sediminicola sp. nov., isolated from freshwater sediment.</title>
        <authorList>
            <person name="Hwang W.M."/>
            <person name="Kim S.M."/>
            <person name="Kang K."/>
            <person name="Ahn T.Y."/>
        </authorList>
    </citation>
    <scope>NUCLEOTIDE SEQUENCE [LARGE SCALE GENOMIC DNA]</scope>
    <source>
        <strain evidence="14 15">M1-21</strain>
    </source>
</reference>
<comment type="cofactor">
    <cofactor evidence="12">
        <name>[4Fe-4S] cluster</name>
        <dbReference type="ChEBI" id="CHEBI:49883"/>
    </cofactor>
    <text evidence="12">Binds 1 [4Fe-4S] cluster.</text>
</comment>
<evidence type="ECO:0000256" key="12">
    <source>
        <dbReference type="RuleBase" id="RU366068"/>
    </source>
</evidence>
<dbReference type="InterPro" id="IPR049398">
    <property type="entry name" value="ETF-QO/FixC_UQ-bd"/>
</dbReference>
<comment type="function">
    <text evidence="2 12">Accepts electrons from ETF and reduces ubiquinone.</text>
</comment>
<name>A0ABU9YW94_9RHOO</name>
<dbReference type="InterPro" id="IPR040156">
    <property type="entry name" value="ETF-QO"/>
</dbReference>
<dbReference type="SUPFAM" id="SSF51905">
    <property type="entry name" value="FAD/NAD(P)-binding domain"/>
    <property type="match status" value="1"/>
</dbReference>
<keyword evidence="11 12" id="KW-0830">Ubiquinone</keyword>
<proteinExistence type="predicted"/>
<evidence type="ECO:0000256" key="5">
    <source>
        <dbReference type="ARBA" id="ARBA00022723"/>
    </source>
</evidence>
<evidence type="ECO:0000259" key="13">
    <source>
        <dbReference type="PROSITE" id="PS51379"/>
    </source>
</evidence>
<evidence type="ECO:0000256" key="1">
    <source>
        <dbReference type="ARBA" id="ARBA00001974"/>
    </source>
</evidence>
<dbReference type="Pfam" id="PF21162">
    <property type="entry name" value="ETFQO_UQ-bd"/>
    <property type="match status" value="1"/>
</dbReference>
<keyword evidence="7 12" id="KW-0249">Electron transport</keyword>
<evidence type="ECO:0000313" key="15">
    <source>
        <dbReference type="Proteomes" id="UP001410394"/>
    </source>
</evidence>
<keyword evidence="15" id="KW-1185">Reference proteome</keyword>
<dbReference type="EMBL" id="JBDIVE010000002">
    <property type="protein sequence ID" value="MEN3067980.1"/>
    <property type="molecule type" value="Genomic_DNA"/>
</dbReference>
<keyword evidence="4 12" id="KW-0285">Flavoprotein</keyword>
<keyword evidence="10 12" id="KW-0411">Iron-sulfur</keyword>
<dbReference type="Pfam" id="PF13450">
    <property type="entry name" value="NAD_binding_8"/>
    <property type="match status" value="1"/>
</dbReference>
<evidence type="ECO:0000256" key="2">
    <source>
        <dbReference type="ARBA" id="ARBA00002819"/>
    </source>
</evidence>
<evidence type="ECO:0000256" key="7">
    <source>
        <dbReference type="ARBA" id="ARBA00022982"/>
    </source>
</evidence>
<evidence type="ECO:0000256" key="6">
    <source>
        <dbReference type="ARBA" id="ARBA00022827"/>
    </source>
</evidence>
<dbReference type="PANTHER" id="PTHR10617">
    <property type="entry name" value="ELECTRON TRANSFER FLAVOPROTEIN-UBIQUINONE OXIDOREDUCTASE"/>
    <property type="match status" value="1"/>
</dbReference>
<evidence type="ECO:0000256" key="9">
    <source>
        <dbReference type="ARBA" id="ARBA00023004"/>
    </source>
</evidence>
<dbReference type="InterPro" id="IPR007859">
    <property type="entry name" value="ETF-QO/FixX_C"/>
</dbReference>
<dbReference type="PRINTS" id="PR00420">
    <property type="entry name" value="RNGMNOXGNASE"/>
</dbReference>
<comment type="catalytic activity">
    <reaction evidence="12">
        <text>a ubiquinone + reduced [electron-transfer flavoprotein] = a ubiquinol + oxidized [electron-transfer flavoprotein] + H(+)</text>
        <dbReference type="Rhea" id="RHEA:24052"/>
        <dbReference type="Rhea" id="RHEA-COMP:9565"/>
        <dbReference type="Rhea" id="RHEA-COMP:9566"/>
        <dbReference type="Rhea" id="RHEA-COMP:10685"/>
        <dbReference type="Rhea" id="RHEA-COMP:10686"/>
        <dbReference type="ChEBI" id="CHEBI:15378"/>
        <dbReference type="ChEBI" id="CHEBI:16389"/>
        <dbReference type="ChEBI" id="CHEBI:17976"/>
        <dbReference type="ChEBI" id="CHEBI:57692"/>
        <dbReference type="ChEBI" id="CHEBI:58307"/>
        <dbReference type="EC" id="1.5.5.1"/>
    </reaction>
</comment>
<dbReference type="PROSITE" id="PS51379">
    <property type="entry name" value="4FE4S_FER_2"/>
    <property type="match status" value="1"/>
</dbReference>
<gene>
    <name evidence="14" type="ORF">ABDB84_05765</name>
</gene>
<keyword evidence="6 12" id="KW-0274">FAD</keyword>
<dbReference type="InterPro" id="IPR017896">
    <property type="entry name" value="4Fe4S_Fe-S-bd"/>
</dbReference>
<dbReference type="Pfam" id="PF05187">
    <property type="entry name" value="Fer4_ETF_QO"/>
    <property type="match status" value="1"/>
</dbReference>
<evidence type="ECO:0000256" key="11">
    <source>
        <dbReference type="ARBA" id="ARBA00023075"/>
    </source>
</evidence>
<dbReference type="PANTHER" id="PTHR10617:SF107">
    <property type="entry name" value="ELECTRON TRANSFER FLAVOPROTEIN-UBIQUINONE OXIDOREDUCTASE, MITOCHONDRIAL"/>
    <property type="match status" value="1"/>
</dbReference>
<dbReference type="Gene3D" id="3.50.50.60">
    <property type="entry name" value="FAD/NAD(P)-binding domain"/>
    <property type="match status" value="1"/>
</dbReference>
<protein>
    <recommendedName>
        <fullName evidence="12">Electron transfer flavoprotein-ubiquinone oxidoreductase</fullName>
        <shortName evidence="12">ETF-QO</shortName>
        <ecNumber evidence="12">1.5.5.1</ecNumber>
    </recommendedName>
</protein>